<name>A0A417YP06_9BACI</name>
<dbReference type="PROSITE" id="PS51094">
    <property type="entry name" value="PTS_EIIA_TYPE_2"/>
    <property type="match status" value="1"/>
</dbReference>
<evidence type="ECO:0000256" key="4">
    <source>
        <dbReference type="ARBA" id="ARBA00022553"/>
    </source>
</evidence>
<dbReference type="PANTHER" id="PTHR36203:SF1">
    <property type="entry name" value="ASCORBATE-SPECIFIC PTS SYSTEM EIIA COMPONENT"/>
    <property type="match status" value="1"/>
</dbReference>
<evidence type="ECO:0000256" key="6">
    <source>
        <dbReference type="ARBA" id="ARBA00022683"/>
    </source>
</evidence>
<dbReference type="GO" id="GO:0008982">
    <property type="term" value="F:protein-N(PI)-phosphohistidine-sugar phosphotransferase activity"/>
    <property type="evidence" value="ECO:0007669"/>
    <property type="project" value="InterPro"/>
</dbReference>
<dbReference type="InterPro" id="IPR051351">
    <property type="entry name" value="Ascorbate-PTS_EIIA_comp"/>
</dbReference>
<dbReference type="Gene3D" id="1.10.1790.10">
    <property type="entry name" value="PRD domain"/>
    <property type="match status" value="1"/>
</dbReference>
<dbReference type="GO" id="GO:0016301">
    <property type="term" value="F:kinase activity"/>
    <property type="evidence" value="ECO:0007669"/>
    <property type="project" value="UniProtKB-KW"/>
</dbReference>
<dbReference type="Proteomes" id="UP000285456">
    <property type="component" value="Unassembled WGS sequence"/>
</dbReference>
<keyword evidence="5" id="KW-0808">Transferase</keyword>
<keyword evidence="8" id="KW-0010">Activator</keyword>
<organism evidence="15 16">
    <name type="scientific">Oceanobacillus profundus</name>
    <dbReference type="NCBI Taxonomy" id="372463"/>
    <lineage>
        <taxon>Bacteria</taxon>
        <taxon>Bacillati</taxon>
        <taxon>Bacillota</taxon>
        <taxon>Bacilli</taxon>
        <taxon>Bacillales</taxon>
        <taxon>Bacillaceae</taxon>
        <taxon>Oceanobacillus</taxon>
    </lineage>
</organism>
<evidence type="ECO:0000256" key="9">
    <source>
        <dbReference type="ARBA" id="ARBA00037387"/>
    </source>
</evidence>
<dbReference type="Pfam" id="PF05043">
    <property type="entry name" value="Mga"/>
    <property type="match status" value="1"/>
</dbReference>
<evidence type="ECO:0000313" key="15">
    <source>
        <dbReference type="EMBL" id="RHW35551.1"/>
    </source>
</evidence>
<evidence type="ECO:0000313" key="16">
    <source>
        <dbReference type="Proteomes" id="UP000285456"/>
    </source>
</evidence>
<evidence type="ECO:0000256" key="11">
    <source>
        <dbReference type="ARBA" id="ARBA00042072"/>
    </source>
</evidence>
<dbReference type="Pfam" id="PF00874">
    <property type="entry name" value="PRD"/>
    <property type="match status" value="2"/>
</dbReference>
<dbReference type="PROSITE" id="PS51099">
    <property type="entry name" value="PTS_EIIB_TYPE_2"/>
    <property type="match status" value="1"/>
</dbReference>
<dbReference type="GO" id="GO:0006355">
    <property type="term" value="P:regulation of DNA-templated transcription"/>
    <property type="evidence" value="ECO:0007669"/>
    <property type="project" value="InterPro"/>
</dbReference>
<keyword evidence="4" id="KW-0597">Phosphoprotein</keyword>
<dbReference type="SUPFAM" id="SSF55804">
    <property type="entry name" value="Phoshotransferase/anion transport protein"/>
    <property type="match status" value="1"/>
</dbReference>
<comment type="function">
    <text evidence="9">The phosphoenolpyruvate-dependent sugar phosphotransferase system (sugar PTS), a major carbohydrate active transport system, catalyzes the phosphorylation of incoming sugar substrates concomitantly with their translocation across the cell membrane. The enzyme II UlaABC PTS system is involved in ascorbate transport.</text>
</comment>
<dbReference type="InterPro" id="IPR016152">
    <property type="entry name" value="PTrfase/Anion_transptr"/>
</dbReference>
<keyword evidence="7" id="KW-0418">Kinase</keyword>
<keyword evidence="6" id="KW-0598">Phosphotransferase system</keyword>
<dbReference type="CDD" id="cd00211">
    <property type="entry name" value="PTS_IIA_fru"/>
    <property type="match status" value="1"/>
</dbReference>
<dbReference type="GO" id="GO:0005737">
    <property type="term" value="C:cytoplasm"/>
    <property type="evidence" value="ECO:0007669"/>
    <property type="project" value="UniProtKB-SubCell"/>
</dbReference>
<dbReference type="PROSITE" id="PS51372">
    <property type="entry name" value="PRD_2"/>
    <property type="match status" value="2"/>
</dbReference>
<evidence type="ECO:0000259" key="14">
    <source>
        <dbReference type="PROSITE" id="PS51372"/>
    </source>
</evidence>
<keyword evidence="2" id="KW-0813">Transport</keyword>
<reference evidence="15 16" key="1">
    <citation type="journal article" date="2007" name="Int. J. Syst. Evol. Microbiol.">
        <title>Oceanobacillus profundus sp. nov., isolated from a deep-sea sediment core.</title>
        <authorList>
            <person name="Kim Y.G."/>
            <person name="Choi D.H."/>
            <person name="Hyun S."/>
            <person name="Cho B.C."/>
        </authorList>
    </citation>
    <scope>NUCLEOTIDE SEQUENCE [LARGE SCALE GENOMIC DNA]</scope>
    <source>
        <strain evidence="15 16">DSM 18246</strain>
    </source>
</reference>
<dbReference type="PROSITE" id="PS00372">
    <property type="entry name" value="PTS_EIIA_TYPE_2_HIS"/>
    <property type="match status" value="1"/>
</dbReference>
<sequence>MVLSDRDKRVLNDLMSNPSITSMTLEEKHLLTRRQLGYSFTKINEWLKINSLPAIERTRKGQFVIDQAVFSKLNSSYEGAVASAIFTEEQRVQLIILMLLSSEEELSLNHFTIELEVSKNTILNDMKQAQVFLDEYDLTIRYSRKHGYLIEGNEFQVRKLLIHITHQVLQMSNGKNRLEDLSGIQNDLLDEFKRRIEKVENKLNLKFTDEKLVTMPYILILILRRIQKGCEIKSFSIRYEELSDTKEYQATEEILYDFNEIPVTERLFITLHLLTTNVYWSEYINEEAIPNLVPAINDMLRQFEKSACIYLQERNQLLDKLLQHLQPAYYRIKYHLTDTINFQGSLSKEFKELHHLVKRSIGPLAELIGDDIPESETTYVTMLIGGWMNRQGESIEEKIKAVVVCPQGVSVSKLMFNELKELFPEFVFLDSLSVREFLDYKLDYDIVFSPTQLETEKKLFISKVFLGQDERYRLRKQVMLAIHGYIPNDINVYHIVDIIKKHTAINNEKALIEDLEQYFNRDDDSAVVRQNAAQREIDLDELIVPENITLRDSVDSWEEAIRISADPLIKKGKILPEYVHAMIHHSNDDPYIVIGTNIAIPHAAPEDGVNEVGMTLLRLKDGVQYSQDYKINLIFVIAAVDKKQHIHALMQLMNLAGSEEDTNKIINASSIEEVHEIIKFYSSDRSL</sequence>
<feature type="domain" description="PRD" evidence="14">
    <location>
        <begin position="287"/>
        <end position="394"/>
    </location>
</feature>
<protein>
    <recommendedName>
        <fullName evidence="10">Ascorbate-specific PTS system EIIA component</fullName>
    </recommendedName>
    <alternativeName>
        <fullName evidence="11">Ascorbate-specific phosphotransferase enzyme IIA component</fullName>
    </alternativeName>
</protein>
<dbReference type="InterPro" id="IPR013011">
    <property type="entry name" value="PTS_EIIB_2"/>
</dbReference>
<evidence type="ECO:0000256" key="7">
    <source>
        <dbReference type="ARBA" id="ARBA00022777"/>
    </source>
</evidence>
<dbReference type="OrthoDB" id="369398at2"/>
<dbReference type="InterPro" id="IPR007737">
    <property type="entry name" value="Mga_HTH"/>
</dbReference>
<dbReference type="RefSeq" id="WP_118888570.1">
    <property type="nucleotide sequence ID" value="NZ_PHUT01000001.1"/>
</dbReference>
<evidence type="ECO:0000259" key="13">
    <source>
        <dbReference type="PROSITE" id="PS51099"/>
    </source>
</evidence>
<dbReference type="Gene3D" id="3.40.930.10">
    <property type="entry name" value="Mannitol-specific EII, Chain A"/>
    <property type="match status" value="1"/>
</dbReference>
<feature type="domain" description="PTS EIIA type-2" evidence="12">
    <location>
        <begin position="541"/>
        <end position="681"/>
    </location>
</feature>
<keyword evidence="16" id="KW-1185">Reference proteome</keyword>
<comment type="caution">
    <text evidence="15">The sequence shown here is derived from an EMBL/GenBank/DDBJ whole genome shotgun (WGS) entry which is preliminary data.</text>
</comment>
<evidence type="ECO:0000256" key="3">
    <source>
        <dbReference type="ARBA" id="ARBA00022490"/>
    </source>
</evidence>
<dbReference type="EMBL" id="QWEH01000001">
    <property type="protein sequence ID" value="RHW35551.1"/>
    <property type="molecule type" value="Genomic_DNA"/>
</dbReference>
<dbReference type="SUPFAM" id="SSF63520">
    <property type="entry name" value="PTS-regulatory domain, PRD"/>
    <property type="match status" value="2"/>
</dbReference>
<dbReference type="GO" id="GO:0009401">
    <property type="term" value="P:phosphoenolpyruvate-dependent sugar phosphotransferase system"/>
    <property type="evidence" value="ECO:0007669"/>
    <property type="project" value="UniProtKB-KW"/>
</dbReference>
<feature type="domain" description="PRD" evidence="14">
    <location>
        <begin position="183"/>
        <end position="283"/>
    </location>
</feature>
<dbReference type="Gene3D" id="1.10.10.10">
    <property type="entry name" value="Winged helix-like DNA-binding domain superfamily/Winged helix DNA-binding domain"/>
    <property type="match status" value="1"/>
</dbReference>
<dbReference type="CDD" id="cd05568">
    <property type="entry name" value="PTS_IIB_bgl_like"/>
    <property type="match status" value="1"/>
</dbReference>
<accession>A0A417YP06</accession>
<feature type="domain" description="PTS EIIB type-2" evidence="13">
    <location>
        <begin position="399"/>
        <end position="486"/>
    </location>
</feature>
<dbReference type="InterPro" id="IPR036388">
    <property type="entry name" value="WH-like_DNA-bd_sf"/>
</dbReference>
<comment type="subcellular location">
    <subcellularLocation>
        <location evidence="1">Cytoplasm</location>
    </subcellularLocation>
</comment>
<evidence type="ECO:0000259" key="12">
    <source>
        <dbReference type="PROSITE" id="PS51094"/>
    </source>
</evidence>
<dbReference type="InterPro" id="IPR002178">
    <property type="entry name" value="PTS_EIIA_type-2_dom"/>
</dbReference>
<proteinExistence type="predicted"/>
<evidence type="ECO:0000256" key="8">
    <source>
        <dbReference type="ARBA" id="ARBA00023159"/>
    </source>
</evidence>
<dbReference type="AlphaFoldDB" id="A0A417YP06"/>
<keyword evidence="3" id="KW-0963">Cytoplasm</keyword>
<evidence type="ECO:0000256" key="5">
    <source>
        <dbReference type="ARBA" id="ARBA00022679"/>
    </source>
</evidence>
<evidence type="ECO:0000256" key="1">
    <source>
        <dbReference type="ARBA" id="ARBA00004496"/>
    </source>
</evidence>
<dbReference type="InterPro" id="IPR036634">
    <property type="entry name" value="PRD_sf"/>
</dbReference>
<evidence type="ECO:0000256" key="2">
    <source>
        <dbReference type="ARBA" id="ARBA00022448"/>
    </source>
</evidence>
<evidence type="ECO:0000256" key="10">
    <source>
        <dbReference type="ARBA" id="ARBA00041175"/>
    </source>
</evidence>
<dbReference type="PANTHER" id="PTHR36203">
    <property type="entry name" value="ASCORBATE-SPECIFIC PTS SYSTEM EIIA COMPONENT"/>
    <property type="match status" value="1"/>
</dbReference>
<dbReference type="InterPro" id="IPR011608">
    <property type="entry name" value="PRD"/>
</dbReference>
<dbReference type="Pfam" id="PF00359">
    <property type="entry name" value="PTS_EIIA_2"/>
    <property type="match status" value="1"/>
</dbReference>
<gene>
    <name evidence="15" type="ORF">D1B32_02695</name>
</gene>